<dbReference type="EnsemblMetazoa" id="XM_020004097.1">
    <property type="protein sequence ID" value="XP_019859656.1"/>
    <property type="gene ID" value="LOC105316183"/>
</dbReference>
<evidence type="ECO:0000313" key="6">
    <source>
        <dbReference type="Proteomes" id="UP000007879"/>
    </source>
</evidence>
<keyword evidence="1 3" id="KW-0479">Metal-binding</keyword>
<dbReference type="Gene3D" id="3.10.110.10">
    <property type="entry name" value="Ubiquitin Conjugating Enzyme"/>
    <property type="match status" value="1"/>
</dbReference>
<dbReference type="InterPro" id="IPR016135">
    <property type="entry name" value="UBQ-conjugating_enzyme/RWD"/>
</dbReference>
<evidence type="ECO:0000259" key="4">
    <source>
        <dbReference type="PROSITE" id="PS50089"/>
    </source>
</evidence>
<dbReference type="SUPFAM" id="SSF54495">
    <property type="entry name" value="UBC-like"/>
    <property type="match status" value="1"/>
</dbReference>
<proteinExistence type="predicted"/>
<dbReference type="Pfam" id="PF05773">
    <property type="entry name" value="RWD"/>
    <property type="match status" value="1"/>
</dbReference>
<organism evidence="5">
    <name type="scientific">Amphimedon queenslandica</name>
    <name type="common">Sponge</name>
    <dbReference type="NCBI Taxonomy" id="400682"/>
    <lineage>
        <taxon>Eukaryota</taxon>
        <taxon>Metazoa</taxon>
        <taxon>Porifera</taxon>
        <taxon>Demospongiae</taxon>
        <taxon>Heteroscleromorpha</taxon>
        <taxon>Haplosclerida</taxon>
        <taxon>Niphatidae</taxon>
        <taxon>Amphimedon</taxon>
    </lineage>
</organism>
<gene>
    <name evidence="5" type="primary">105316183</name>
</gene>
<keyword evidence="2" id="KW-0862">Zinc</keyword>
<evidence type="ECO:0000256" key="2">
    <source>
        <dbReference type="ARBA" id="ARBA00022833"/>
    </source>
</evidence>
<name>A0A1X7VQC9_AMPQE</name>
<dbReference type="AlphaFoldDB" id="A0A1X7VQC9"/>
<reference evidence="5" key="2">
    <citation type="submission" date="2017-05" db="UniProtKB">
        <authorList>
            <consortium name="EnsemblMetazoa"/>
        </authorList>
    </citation>
    <scope>IDENTIFICATION</scope>
</reference>
<dbReference type="PANTHER" id="PTHR40237:SF1">
    <property type="entry name" value="LD44813P"/>
    <property type="match status" value="1"/>
</dbReference>
<dbReference type="Gene3D" id="3.30.40.10">
    <property type="entry name" value="Zinc/RING finger domain, C3HC4 (zinc finger)"/>
    <property type="match status" value="1"/>
</dbReference>
<dbReference type="PANTHER" id="PTHR40237">
    <property type="entry name" value="LD44813P"/>
    <property type="match status" value="1"/>
</dbReference>
<dbReference type="InterPro" id="IPR013083">
    <property type="entry name" value="Znf_RING/FYVE/PHD"/>
</dbReference>
<protein>
    <recommendedName>
        <fullName evidence="4">RING-type domain-containing protein</fullName>
    </recommendedName>
</protein>
<dbReference type="InterPro" id="IPR001841">
    <property type="entry name" value="Znf_RING"/>
</dbReference>
<evidence type="ECO:0000313" key="5">
    <source>
        <dbReference type="EnsemblMetazoa" id="Aqu2.1.42045_001"/>
    </source>
</evidence>
<reference evidence="6" key="1">
    <citation type="journal article" date="2010" name="Nature">
        <title>The Amphimedon queenslandica genome and the evolution of animal complexity.</title>
        <authorList>
            <person name="Srivastava M."/>
            <person name="Simakov O."/>
            <person name="Chapman J."/>
            <person name="Fahey B."/>
            <person name="Gauthier M.E."/>
            <person name="Mitros T."/>
            <person name="Richards G.S."/>
            <person name="Conaco C."/>
            <person name="Dacre M."/>
            <person name="Hellsten U."/>
            <person name="Larroux C."/>
            <person name="Putnam N.H."/>
            <person name="Stanke M."/>
            <person name="Adamska M."/>
            <person name="Darling A."/>
            <person name="Degnan S.M."/>
            <person name="Oakley T.H."/>
            <person name="Plachetzki D.C."/>
            <person name="Zhai Y."/>
            <person name="Adamski M."/>
            <person name="Calcino A."/>
            <person name="Cummins S.F."/>
            <person name="Goodstein D.M."/>
            <person name="Harris C."/>
            <person name="Jackson D.J."/>
            <person name="Leys S.P."/>
            <person name="Shu S."/>
            <person name="Woodcroft B.J."/>
            <person name="Vervoort M."/>
            <person name="Kosik K.S."/>
            <person name="Manning G."/>
            <person name="Degnan B.M."/>
            <person name="Rokhsar D.S."/>
        </authorList>
    </citation>
    <scope>NUCLEOTIDE SEQUENCE [LARGE SCALE GENOMIC DNA]</scope>
</reference>
<dbReference type="PROSITE" id="PS50089">
    <property type="entry name" value="ZF_RING_2"/>
    <property type="match status" value="1"/>
</dbReference>
<dbReference type="EnsemblMetazoa" id="Aqu2.1.42045_001">
    <property type="protein sequence ID" value="Aqu2.1.42045_001"/>
    <property type="gene ID" value="Aqu2.1.42045"/>
</dbReference>
<evidence type="ECO:0000256" key="1">
    <source>
        <dbReference type="ARBA" id="ARBA00022771"/>
    </source>
</evidence>
<keyword evidence="1 3" id="KW-0863">Zinc-finger</keyword>
<dbReference type="KEGG" id="aqu:105316183"/>
<dbReference type="Proteomes" id="UP000007879">
    <property type="component" value="Unassembled WGS sequence"/>
</dbReference>
<dbReference type="OrthoDB" id="8062037at2759"/>
<accession>A0A1X7VQC9</accession>
<dbReference type="InterPro" id="IPR006575">
    <property type="entry name" value="RWD_dom"/>
</dbReference>
<dbReference type="GO" id="GO:0008270">
    <property type="term" value="F:zinc ion binding"/>
    <property type="evidence" value="ECO:0007669"/>
    <property type="project" value="UniProtKB-KW"/>
</dbReference>
<dbReference type="SUPFAM" id="SSF57850">
    <property type="entry name" value="RING/U-box"/>
    <property type="match status" value="1"/>
</dbReference>
<feature type="domain" description="RING-type" evidence="4">
    <location>
        <begin position="238"/>
        <end position="295"/>
    </location>
</feature>
<dbReference type="eggNOG" id="ENOG502QQF2">
    <property type="taxonomic scope" value="Eukaryota"/>
</dbReference>
<evidence type="ECO:0000256" key="3">
    <source>
        <dbReference type="PROSITE-ProRule" id="PRU00175"/>
    </source>
</evidence>
<keyword evidence="6" id="KW-1185">Reference proteome</keyword>
<sequence>MATGLSSKEFVENELKDVRSDPKLSSLEFIACHKVLVQVRIKYTEYKNIIVNIQFPPEYPANPLLLQIKSKVLPDKLIEKIETLCDQELKKLVGSKQVSTILLFLCDFIKNNPLIVCSEELQYIKNTINREGDELKIKQRTGVILYKAFQDQYFIDFKMTVPNEYPASHVQLEFKENNLPVNLYHIMKGQTVELLRQCVEPPIRRNPRAGPFVPRPSLQFITNYLVVDCLRSITTDSCPVCNKRALPTDPKDIIIDEGHPQYVYRIYCGHLYHFQCLDSYMKTPPFTGGKKCVKCGQRVFHDKWNVPPRLAEERWAHQEARKREIAEVAEFLGFD</sequence>
<dbReference type="InParanoid" id="A0A1X7VQC9"/>